<name>A0A379F3M6_9BACT</name>
<accession>A0A379F3M6</accession>
<evidence type="ECO:0000256" key="1">
    <source>
        <dbReference type="SAM" id="SignalP"/>
    </source>
</evidence>
<dbReference type="RefSeq" id="WP_181792331.1">
    <property type="nucleotide sequence ID" value="NZ_UGTP01000001.1"/>
</dbReference>
<sequence>MKRTALSIVLQTISCSFLVLLLTTSCTNDETEQVEKQAENNISTNGIVFAGFSQSDTTTRTAIFDHTKNAGASVNWSNDDKIWVKDNTNNWQQSGQVTFPSTTNKSEGMFALSGAYTKASHSVVYTNKPISGTNIQVEIKAEQKQSAPNNFDHAGVSGDCGVAIAQKSSNGYRFTLSHKASYLCFIPRSHNSYVNKSKLIKIEIMSDNNIAGTYKMTENGNLTFDSDGSKTITVTTESGFDINDATENMNKNAVYAVVAPGIHSFRIRYWLRNTEDCPSGPIEGTVSKYVTLNCVAGAMNDITANLNPTDYDGDHYYMWDAKQQYWYGYEWTKKLAEGTGQTTTSLQNPATTFPVSGDQRYYNETFPGFHISNSAIQDSTKNLPNVNEMTWYAMKGDPRWDDDELWSAMGHLYKGGMWFYKKDNIANYSKTKAYDNVNYCNISKECTNDKLETGLPSIAKAKQYFFLPALGNYLSGRLNAIAYYGFYWSSSGNPEDNGYGAYALYFNSTKAFIKIASRGYGYRVHKFE</sequence>
<feature type="chain" id="PRO_5016955038" description="Fibrobacter succinogenes major paralogous domain" evidence="1">
    <location>
        <begin position="22"/>
        <end position="528"/>
    </location>
</feature>
<dbReference type="AlphaFoldDB" id="A0A379F3M6"/>
<evidence type="ECO:0008006" key="4">
    <source>
        <dbReference type="Google" id="ProtNLM"/>
    </source>
</evidence>
<organism evidence="2 3">
    <name type="scientific">Prevotella pallens</name>
    <dbReference type="NCBI Taxonomy" id="60133"/>
    <lineage>
        <taxon>Bacteria</taxon>
        <taxon>Pseudomonadati</taxon>
        <taxon>Bacteroidota</taxon>
        <taxon>Bacteroidia</taxon>
        <taxon>Bacteroidales</taxon>
        <taxon>Prevotellaceae</taxon>
        <taxon>Prevotella</taxon>
    </lineage>
</organism>
<keyword evidence="1" id="KW-0732">Signal</keyword>
<dbReference type="PROSITE" id="PS51257">
    <property type="entry name" value="PROKAR_LIPOPROTEIN"/>
    <property type="match status" value="1"/>
</dbReference>
<proteinExistence type="predicted"/>
<dbReference type="Proteomes" id="UP000254235">
    <property type="component" value="Unassembled WGS sequence"/>
</dbReference>
<evidence type="ECO:0000313" key="3">
    <source>
        <dbReference type="Proteomes" id="UP000254235"/>
    </source>
</evidence>
<protein>
    <recommendedName>
        <fullName evidence="4">Fibrobacter succinogenes major paralogous domain</fullName>
    </recommendedName>
</protein>
<evidence type="ECO:0000313" key="2">
    <source>
        <dbReference type="EMBL" id="SUC13205.1"/>
    </source>
</evidence>
<dbReference type="GeneID" id="78571485"/>
<reference evidence="2 3" key="1">
    <citation type="submission" date="2018-06" db="EMBL/GenBank/DDBJ databases">
        <authorList>
            <consortium name="Pathogen Informatics"/>
            <person name="Doyle S."/>
        </authorList>
    </citation>
    <scope>NUCLEOTIDE SEQUENCE [LARGE SCALE GENOMIC DNA]</scope>
    <source>
        <strain evidence="2 3">NCTC13043</strain>
    </source>
</reference>
<feature type="signal peptide" evidence="1">
    <location>
        <begin position="1"/>
        <end position="21"/>
    </location>
</feature>
<gene>
    <name evidence="2" type="ORF">NCTC13043_01830</name>
</gene>
<dbReference type="EMBL" id="UGTP01000001">
    <property type="protein sequence ID" value="SUC13205.1"/>
    <property type="molecule type" value="Genomic_DNA"/>
</dbReference>